<comment type="caution">
    <text evidence="2">The sequence shown here is derived from an EMBL/GenBank/DDBJ whole genome shotgun (WGS) entry which is preliminary data.</text>
</comment>
<dbReference type="Proteomes" id="UP000636479">
    <property type="component" value="Unassembled WGS sequence"/>
</dbReference>
<feature type="compositionally biased region" description="Polar residues" evidence="1">
    <location>
        <begin position="1"/>
        <end position="22"/>
    </location>
</feature>
<evidence type="ECO:0000313" key="3">
    <source>
        <dbReference type="Proteomes" id="UP000636479"/>
    </source>
</evidence>
<organism evidence="2 3">
    <name type="scientific">Mycena indigotica</name>
    <dbReference type="NCBI Taxonomy" id="2126181"/>
    <lineage>
        <taxon>Eukaryota</taxon>
        <taxon>Fungi</taxon>
        <taxon>Dikarya</taxon>
        <taxon>Basidiomycota</taxon>
        <taxon>Agaricomycotina</taxon>
        <taxon>Agaricomycetes</taxon>
        <taxon>Agaricomycetidae</taxon>
        <taxon>Agaricales</taxon>
        <taxon>Marasmiineae</taxon>
        <taxon>Mycenaceae</taxon>
        <taxon>Mycena</taxon>
    </lineage>
</organism>
<evidence type="ECO:0000313" key="2">
    <source>
        <dbReference type="EMBL" id="KAF7316521.1"/>
    </source>
</evidence>
<feature type="region of interest" description="Disordered" evidence="1">
    <location>
        <begin position="1"/>
        <end position="26"/>
    </location>
</feature>
<dbReference type="AlphaFoldDB" id="A0A8H6TFQ6"/>
<feature type="compositionally biased region" description="Pro residues" evidence="1">
    <location>
        <begin position="118"/>
        <end position="134"/>
    </location>
</feature>
<accession>A0A8H6TFQ6</accession>
<name>A0A8H6TFQ6_9AGAR</name>
<feature type="region of interest" description="Disordered" evidence="1">
    <location>
        <begin position="82"/>
        <end position="218"/>
    </location>
</feature>
<sequence>MAYPTQVSCPPTTNALSNQQRSQLRRTTQKLGRILGTTPTLLEEKEEMPLQLPLNLQRLAVPLHVQLSSAYSDDDALVRYPSTTSHKSRRSIESDKPSDPWCRPPSDRPYMRIANPTPHSPPAHGPYSPPPPYSAQPHHTSYTIPATRMPPSSPPAFGPVPSANYQRRQKMDKLRRTLGDGVPLAMVFPDRSSSEDSPLSSSSEEDLPARVQQHRIRR</sequence>
<proteinExistence type="predicted"/>
<feature type="compositionally biased region" description="Basic and acidic residues" evidence="1">
    <location>
        <begin position="169"/>
        <end position="178"/>
    </location>
</feature>
<gene>
    <name evidence="2" type="ORF">MIND_00171300</name>
</gene>
<dbReference type="OrthoDB" id="3034829at2759"/>
<reference evidence="2" key="1">
    <citation type="submission" date="2020-05" db="EMBL/GenBank/DDBJ databases">
        <title>Mycena genomes resolve the evolution of fungal bioluminescence.</title>
        <authorList>
            <person name="Tsai I.J."/>
        </authorList>
    </citation>
    <scope>NUCLEOTIDE SEQUENCE</scope>
    <source>
        <strain evidence="2">171206Taipei</strain>
    </source>
</reference>
<dbReference type="GeneID" id="59341150"/>
<dbReference type="EMBL" id="JACAZF010000001">
    <property type="protein sequence ID" value="KAF7316521.1"/>
    <property type="molecule type" value="Genomic_DNA"/>
</dbReference>
<keyword evidence="3" id="KW-1185">Reference proteome</keyword>
<protein>
    <submittedName>
        <fullName evidence="2">Uncharacterized protein</fullName>
    </submittedName>
</protein>
<dbReference type="RefSeq" id="XP_037226544.1">
    <property type="nucleotide sequence ID" value="XM_037358634.1"/>
</dbReference>
<evidence type="ECO:0000256" key="1">
    <source>
        <dbReference type="SAM" id="MobiDB-lite"/>
    </source>
</evidence>